<dbReference type="SMART" id="SM00185">
    <property type="entry name" value="ARM"/>
    <property type="match status" value="1"/>
</dbReference>
<keyword evidence="2" id="KW-0813">Transport</keyword>
<evidence type="ECO:0000256" key="1">
    <source>
        <dbReference type="ARBA" id="ARBA00010394"/>
    </source>
</evidence>
<dbReference type="PROSITE" id="PS50176">
    <property type="entry name" value="ARM_REPEAT"/>
    <property type="match status" value="1"/>
</dbReference>
<reference evidence="6" key="1">
    <citation type="submission" date="2023-05" db="EMBL/GenBank/DDBJ databases">
        <authorList>
            <person name="Huff M."/>
        </authorList>
    </citation>
    <scope>NUCLEOTIDE SEQUENCE</scope>
</reference>
<dbReference type="InterPro" id="IPR000225">
    <property type="entry name" value="Armadillo"/>
</dbReference>
<keyword evidence="7" id="KW-1185">Reference proteome</keyword>
<dbReference type="EMBL" id="OU503051">
    <property type="protein sequence ID" value="CAI9778386.1"/>
    <property type="molecule type" value="Genomic_DNA"/>
</dbReference>
<evidence type="ECO:0000256" key="2">
    <source>
        <dbReference type="ARBA" id="ARBA00022448"/>
    </source>
</evidence>
<dbReference type="InterPro" id="IPR011989">
    <property type="entry name" value="ARM-like"/>
</dbReference>
<dbReference type="Pfam" id="PF00514">
    <property type="entry name" value="Arm"/>
    <property type="match status" value="1"/>
</dbReference>
<evidence type="ECO:0000256" key="5">
    <source>
        <dbReference type="PROSITE-ProRule" id="PRU00259"/>
    </source>
</evidence>
<dbReference type="Pfam" id="PF16186">
    <property type="entry name" value="Arm_3"/>
    <property type="match status" value="2"/>
</dbReference>
<keyword evidence="3" id="KW-0677">Repeat</keyword>
<evidence type="ECO:0000313" key="6">
    <source>
        <dbReference type="EMBL" id="CAI9778386.1"/>
    </source>
</evidence>
<evidence type="ECO:0000256" key="4">
    <source>
        <dbReference type="ARBA" id="ARBA00022927"/>
    </source>
</evidence>
<evidence type="ECO:0000313" key="7">
    <source>
        <dbReference type="Proteomes" id="UP000834106"/>
    </source>
</evidence>
<dbReference type="InterPro" id="IPR032413">
    <property type="entry name" value="Arm_3"/>
</dbReference>
<dbReference type="GO" id="GO:0015031">
    <property type="term" value="P:protein transport"/>
    <property type="evidence" value="ECO:0007669"/>
    <property type="project" value="UniProtKB-KW"/>
</dbReference>
<sequence length="291" mass="33016">MLRICQLNTQAVIEVGIVSLLVQLLQNDVFDIQEAAAAAIYNATTVGTNEQIKFLVDEGCIKPLCLENILKGGEAEKNQCNTDDVNVFAQMIDDAGGIQKIKDLQTDHDDRQIRVNAMRTLKKYWPEEATKSKFSMNYFSYARGHMIDDAGGLQKIKNLQTHDDSEICEIALTILVTHWQEEIDEYCLRVMRRYSFPYCFLLEPRSRPLPSLPRCGCDCGCEGVATDGGVAIDLKKVLVVDGGGETSRYMLSRFLSRIQRWRRPDIKVLSTELFHPRLLFYACYGNENEKS</sequence>
<dbReference type="SUPFAM" id="SSF48371">
    <property type="entry name" value="ARM repeat"/>
    <property type="match status" value="1"/>
</dbReference>
<comment type="similarity">
    <text evidence="1">Belongs to the importin alpha family.</text>
</comment>
<dbReference type="AlphaFoldDB" id="A0AAD2A200"/>
<proteinExistence type="inferred from homology"/>
<accession>A0AAD2A200</accession>
<name>A0AAD2A200_9LAMI</name>
<evidence type="ECO:0000256" key="3">
    <source>
        <dbReference type="ARBA" id="ARBA00022737"/>
    </source>
</evidence>
<dbReference type="PANTHER" id="PTHR23316">
    <property type="entry name" value="IMPORTIN ALPHA"/>
    <property type="match status" value="1"/>
</dbReference>
<dbReference type="Proteomes" id="UP000834106">
    <property type="component" value="Chromosome 16"/>
</dbReference>
<gene>
    <name evidence="6" type="ORF">FPE_LOCUS25816</name>
</gene>
<protein>
    <submittedName>
        <fullName evidence="6">Uncharacterized protein</fullName>
    </submittedName>
</protein>
<dbReference type="Gene3D" id="1.25.10.10">
    <property type="entry name" value="Leucine-rich Repeat Variant"/>
    <property type="match status" value="1"/>
</dbReference>
<dbReference type="InterPro" id="IPR016024">
    <property type="entry name" value="ARM-type_fold"/>
</dbReference>
<organism evidence="6 7">
    <name type="scientific">Fraxinus pennsylvanica</name>
    <dbReference type="NCBI Taxonomy" id="56036"/>
    <lineage>
        <taxon>Eukaryota</taxon>
        <taxon>Viridiplantae</taxon>
        <taxon>Streptophyta</taxon>
        <taxon>Embryophyta</taxon>
        <taxon>Tracheophyta</taxon>
        <taxon>Spermatophyta</taxon>
        <taxon>Magnoliopsida</taxon>
        <taxon>eudicotyledons</taxon>
        <taxon>Gunneridae</taxon>
        <taxon>Pentapetalae</taxon>
        <taxon>asterids</taxon>
        <taxon>lamiids</taxon>
        <taxon>Lamiales</taxon>
        <taxon>Oleaceae</taxon>
        <taxon>Oleeae</taxon>
        <taxon>Fraxinus</taxon>
    </lineage>
</organism>
<feature type="repeat" description="ARM" evidence="5">
    <location>
        <begin position="16"/>
        <end position="44"/>
    </location>
</feature>
<keyword evidence="4" id="KW-0653">Protein transport</keyword>